<reference evidence="2 3" key="1">
    <citation type="submission" date="2022-04" db="EMBL/GenBank/DDBJ databases">
        <title>Halobacillus sp. isolated from saltern.</title>
        <authorList>
            <person name="Won M."/>
            <person name="Lee C.-M."/>
            <person name="Woen H.-Y."/>
            <person name="Kwon S.-W."/>
        </authorList>
    </citation>
    <scope>NUCLEOTIDE SEQUENCE [LARGE SCALE GENOMIC DNA]</scope>
    <source>
        <strain evidence="2 3">SSBR10-3</strain>
    </source>
</reference>
<feature type="transmembrane region" description="Helical" evidence="1">
    <location>
        <begin position="20"/>
        <end position="42"/>
    </location>
</feature>
<sequence length="64" mass="7477">MDRTLIKNFYLIRELLGYQLLFFFITLGIMYDQMLFIIIGGLSIQAVRVFITNDPMQKAGVPFK</sequence>
<keyword evidence="1" id="KW-0812">Transmembrane</keyword>
<evidence type="ECO:0000256" key="1">
    <source>
        <dbReference type="SAM" id="Phobius"/>
    </source>
</evidence>
<evidence type="ECO:0000313" key="2">
    <source>
        <dbReference type="EMBL" id="UOQ42842.1"/>
    </source>
</evidence>
<keyword evidence="1" id="KW-0472">Membrane</keyword>
<protein>
    <submittedName>
        <fullName evidence="2">Uncharacterized protein</fullName>
    </submittedName>
</protein>
<keyword evidence="3" id="KW-1185">Reference proteome</keyword>
<dbReference type="RefSeq" id="WP_244708202.1">
    <property type="nucleotide sequence ID" value="NZ_CP095073.1"/>
</dbReference>
<organism evidence="2 3">
    <name type="scientific">Halobacillus salinarum</name>
    <dbReference type="NCBI Taxonomy" id="2932257"/>
    <lineage>
        <taxon>Bacteria</taxon>
        <taxon>Bacillati</taxon>
        <taxon>Bacillota</taxon>
        <taxon>Bacilli</taxon>
        <taxon>Bacillales</taxon>
        <taxon>Bacillaceae</taxon>
        <taxon>Halobacillus</taxon>
    </lineage>
</organism>
<name>A0ABY4EHA0_9BACI</name>
<gene>
    <name evidence="2" type="ORF">MUN89_12810</name>
</gene>
<dbReference type="Proteomes" id="UP000831787">
    <property type="component" value="Chromosome"/>
</dbReference>
<evidence type="ECO:0000313" key="3">
    <source>
        <dbReference type="Proteomes" id="UP000831787"/>
    </source>
</evidence>
<accession>A0ABY4EHA0</accession>
<dbReference type="EMBL" id="CP095073">
    <property type="protein sequence ID" value="UOQ42842.1"/>
    <property type="molecule type" value="Genomic_DNA"/>
</dbReference>
<keyword evidence="1" id="KW-1133">Transmembrane helix</keyword>
<proteinExistence type="predicted"/>